<dbReference type="Pfam" id="PF13344">
    <property type="entry name" value="Hydrolase_6"/>
    <property type="match status" value="1"/>
</dbReference>
<dbReference type="GO" id="GO:0046872">
    <property type="term" value="F:metal ion binding"/>
    <property type="evidence" value="ECO:0007669"/>
    <property type="project" value="UniProtKB-KW"/>
</dbReference>
<dbReference type="GO" id="GO:0016791">
    <property type="term" value="F:phosphatase activity"/>
    <property type="evidence" value="ECO:0007669"/>
    <property type="project" value="TreeGrafter"/>
</dbReference>
<dbReference type="PIRSF" id="PIRSF000915">
    <property type="entry name" value="PGP-type_phosphatase"/>
    <property type="match status" value="1"/>
</dbReference>
<sequence>MLEPTVGVSIEPFARIQQSMAKSPGSRHILQLSQEQARHFIDSFDTVLLDCDGVLWTVFDAIPGADKALQLLQTHGKRVKFITNNSVRPFASYRQQLLALGLDVQESDIVHPARSIVQYLRVHQFEGLIYCLGTEQFKGSLREAGYQLIDGPHQPLPESFRQIIATVHDDAPVRAVIVDVDFNANYPKLMRAEMYLRRRADCLLIAGASDKTIHVRDSCEIIGPGCFVEMLERAVGRRAVLLGKPGYQLRAGVVQEYGLECPGRTLLVGDMLEQDMRFGALCGFQKLLVLSGGTTQEQMEQAANSLDEPDYHADSVADLVRLFERIDD</sequence>
<dbReference type="PANTHER" id="PTHR19288">
    <property type="entry name" value="4-NITROPHENYLPHOSPHATASE-RELATED"/>
    <property type="match status" value="1"/>
</dbReference>
<evidence type="ECO:0000313" key="5">
    <source>
        <dbReference type="Proteomes" id="UP000075902"/>
    </source>
</evidence>
<dbReference type="GO" id="GO:0005737">
    <property type="term" value="C:cytoplasm"/>
    <property type="evidence" value="ECO:0007669"/>
    <property type="project" value="TreeGrafter"/>
</dbReference>
<evidence type="ECO:0000256" key="2">
    <source>
        <dbReference type="PIRSR" id="PIRSR000915-2"/>
    </source>
</evidence>
<feature type="binding site" evidence="2">
    <location>
        <position position="244"/>
    </location>
    <ligand>
        <name>substrate</name>
    </ligand>
</feature>
<feature type="binding site" evidence="3">
    <location>
        <position position="50"/>
    </location>
    <ligand>
        <name>Mg(2+)</name>
        <dbReference type="ChEBI" id="CHEBI:18420"/>
    </ligand>
</feature>
<dbReference type="Pfam" id="PF13242">
    <property type="entry name" value="Hydrolase_like"/>
    <property type="match status" value="1"/>
</dbReference>
<keyword evidence="3" id="KW-0460">Magnesium</keyword>
<dbReference type="FunFam" id="3.40.50.1000:FF:000170">
    <property type="entry name" value="4-nitrophenylphosphatase"/>
    <property type="match status" value="1"/>
</dbReference>
<organism evidence="4 5">
    <name type="scientific">Anopheles melas</name>
    <dbReference type="NCBI Taxonomy" id="34690"/>
    <lineage>
        <taxon>Eukaryota</taxon>
        <taxon>Metazoa</taxon>
        <taxon>Ecdysozoa</taxon>
        <taxon>Arthropoda</taxon>
        <taxon>Hexapoda</taxon>
        <taxon>Insecta</taxon>
        <taxon>Pterygota</taxon>
        <taxon>Neoptera</taxon>
        <taxon>Endopterygota</taxon>
        <taxon>Diptera</taxon>
        <taxon>Nematocera</taxon>
        <taxon>Culicoidea</taxon>
        <taxon>Culicidae</taxon>
        <taxon>Anophelinae</taxon>
        <taxon>Anopheles</taxon>
    </lineage>
</organism>
<dbReference type="InterPro" id="IPR006357">
    <property type="entry name" value="HAD-SF_hydro_IIA"/>
</dbReference>
<dbReference type="VEuPathDB" id="VectorBase:AMEC008094"/>
<feature type="active site" description="Nucleophile" evidence="1">
    <location>
        <position position="50"/>
    </location>
</feature>
<evidence type="ECO:0000256" key="3">
    <source>
        <dbReference type="PIRSR" id="PIRSR000915-3"/>
    </source>
</evidence>
<dbReference type="Proteomes" id="UP000075902">
    <property type="component" value="Unassembled WGS sequence"/>
</dbReference>
<evidence type="ECO:0008006" key="6">
    <source>
        <dbReference type="Google" id="ProtNLM"/>
    </source>
</evidence>
<keyword evidence="5" id="KW-1185">Reference proteome</keyword>
<feature type="binding site" evidence="3">
    <location>
        <position position="52"/>
    </location>
    <ligand>
        <name>Mg(2+)</name>
        <dbReference type="ChEBI" id="CHEBI:18420"/>
    </ligand>
</feature>
<comment type="cofactor">
    <cofactor evidence="3">
        <name>Mg(2+)</name>
        <dbReference type="ChEBI" id="CHEBI:18420"/>
    </cofactor>
    <text evidence="3">Divalent metal ions. Mg(2+) is the most effective.</text>
</comment>
<protein>
    <recommendedName>
        <fullName evidence="6">Pyridoxal phosphate phosphatase</fullName>
    </recommendedName>
</protein>
<feature type="binding site" evidence="3">
    <location>
        <position position="270"/>
    </location>
    <ligand>
        <name>Mg(2+)</name>
        <dbReference type="ChEBI" id="CHEBI:18420"/>
    </ligand>
</feature>
<dbReference type="AlphaFoldDB" id="A0A182TTL4"/>
<feature type="active site" description="Proton donor" evidence="1">
    <location>
        <position position="52"/>
    </location>
</feature>
<dbReference type="EnsemblMetazoa" id="AMEC008094-RA">
    <property type="protein sequence ID" value="AMEC008094-PA"/>
    <property type="gene ID" value="AMEC008094"/>
</dbReference>
<dbReference type="InterPro" id="IPR023214">
    <property type="entry name" value="HAD_sf"/>
</dbReference>
<dbReference type="InterPro" id="IPR036412">
    <property type="entry name" value="HAD-like_sf"/>
</dbReference>
<dbReference type="STRING" id="34690.A0A182TTL4"/>
<evidence type="ECO:0000313" key="4">
    <source>
        <dbReference type="EnsemblMetazoa" id="AMEC008094-PA"/>
    </source>
</evidence>
<accession>A0A182TTL4</accession>
<dbReference type="SUPFAM" id="SSF56784">
    <property type="entry name" value="HAD-like"/>
    <property type="match status" value="1"/>
</dbReference>
<reference evidence="5" key="1">
    <citation type="submission" date="2014-01" db="EMBL/GenBank/DDBJ databases">
        <title>The Genome Sequence of Anopheles melas CM1001059_A (V2).</title>
        <authorList>
            <consortium name="The Broad Institute Genomics Platform"/>
            <person name="Neafsey D.E."/>
            <person name="Besansky N."/>
            <person name="Howell P."/>
            <person name="Walton C."/>
            <person name="Young S.K."/>
            <person name="Zeng Q."/>
            <person name="Gargeya S."/>
            <person name="Fitzgerald M."/>
            <person name="Haas B."/>
            <person name="Abouelleil A."/>
            <person name="Allen A.W."/>
            <person name="Alvarado L."/>
            <person name="Arachchi H.M."/>
            <person name="Berlin A.M."/>
            <person name="Chapman S.B."/>
            <person name="Gainer-Dewar J."/>
            <person name="Goldberg J."/>
            <person name="Griggs A."/>
            <person name="Gujja S."/>
            <person name="Hansen M."/>
            <person name="Howarth C."/>
            <person name="Imamovic A."/>
            <person name="Ireland A."/>
            <person name="Larimer J."/>
            <person name="McCowan C."/>
            <person name="Murphy C."/>
            <person name="Pearson M."/>
            <person name="Poon T.W."/>
            <person name="Priest M."/>
            <person name="Roberts A."/>
            <person name="Saif S."/>
            <person name="Shea T."/>
            <person name="Sisk P."/>
            <person name="Sykes S."/>
            <person name="Wortman J."/>
            <person name="Nusbaum C."/>
            <person name="Birren B."/>
        </authorList>
    </citation>
    <scope>NUCLEOTIDE SEQUENCE [LARGE SCALE GENOMIC DNA]</scope>
    <source>
        <strain evidence="5">CM1001059</strain>
    </source>
</reference>
<name>A0A182TTL4_9DIPT</name>
<dbReference type="PANTHER" id="PTHR19288:SF4">
    <property type="entry name" value="RE04130P-RELATED"/>
    <property type="match status" value="1"/>
</dbReference>
<proteinExistence type="predicted"/>
<keyword evidence="3" id="KW-0479">Metal-binding</keyword>
<evidence type="ECO:0000256" key="1">
    <source>
        <dbReference type="PIRSR" id="PIRSR000915-1"/>
    </source>
</evidence>
<dbReference type="NCBIfam" id="TIGR01460">
    <property type="entry name" value="HAD-SF-IIA"/>
    <property type="match status" value="1"/>
</dbReference>
<reference evidence="4" key="2">
    <citation type="submission" date="2020-05" db="UniProtKB">
        <authorList>
            <consortium name="EnsemblMetazoa"/>
        </authorList>
    </citation>
    <scope>IDENTIFICATION</scope>
    <source>
        <strain evidence="4">CM1001059</strain>
    </source>
</reference>
<dbReference type="Gene3D" id="3.40.50.1000">
    <property type="entry name" value="HAD superfamily/HAD-like"/>
    <property type="match status" value="2"/>
</dbReference>